<accession>A0A1F6FH63</accession>
<evidence type="ECO:0000313" key="2">
    <source>
        <dbReference type="Proteomes" id="UP000177325"/>
    </source>
</evidence>
<reference evidence="1 2" key="1">
    <citation type="journal article" date="2016" name="Nat. Commun.">
        <title>Thousands of microbial genomes shed light on interconnected biogeochemical processes in an aquifer system.</title>
        <authorList>
            <person name="Anantharaman K."/>
            <person name="Brown C.T."/>
            <person name="Hug L.A."/>
            <person name="Sharon I."/>
            <person name="Castelle C.J."/>
            <person name="Probst A.J."/>
            <person name="Thomas B.C."/>
            <person name="Singh A."/>
            <person name="Wilkins M.J."/>
            <person name="Karaoz U."/>
            <person name="Brodie E.L."/>
            <person name="Williams K.H."/>
            <person name="Hubbard S.S."/>
            <person name="Banfield J.F."/>
        </authorList>
    </citation>
    <scope>NUCLEOTIDE SEQUENCE [LARGE SCALE GENOMIC DNA]</scope>
</reference>
<dbReference type="AlphaFoldDB" id="A0A1F6FH63"/>
<protein>
    <submittedName>
        <fullName evidence="1">Uncharacterized protein</fullName>
    </submittedName>
</protein>
<sequence>MTITVSQLEILKFAILGLVAFVLATLAVPASTSAATLPYVPQTQLELVSYMQGIVDTLQAQAAAGGTVSGSGSSRVQTGTANVAVTTKVELKASFDAGNSSSVYAWFEYGEGSTLNKKTARTRVSKVRGEVDYEVTLTGLKSGVQYSYRPVFELSSGAKYYGAVRTFGSGSSYALAGGMITTSNTNSVSNSRGSLTLSKLTYAVYDQVTVSFTVPKSRADSSVWIGVYEVGASDGDYSYWSYTGKKASGELTFKIKKAGTYEFRLFYDRDSNEVATSRRITVQ</sequence>
<dbReference type="EMBL" id="MFMM01000001">
    <property type="protein sequence ID" value="OGG85189.1"/>
    <property type="molecule type" value="Genomic_DNA"/>
</dbReference>
<gene>
    <name evidence="1" type="ORF">A3G90_03990</name>
</gene>
<proteinExistence type="predicted"/>
<comment type="caution">
    <text evidence="1">The sequence shown here is derived from an EMBL/GenBank/DDBJ whole genome shotgun (WGS) entry which is preliminary data.</text>
</comment>
<organism evidence="1 2">
    <name type="scientific">Candidatus Kaiserbacteria bacterium RIFCSPLOWO2_12_FULL_45_26</name>
    <dbReference type="NCBI Taxonomy" id="1798525"/>
    <lineage>
        <taxon>Bacteria</taxon>
        <taxon>Candidatus Kaiseribacteriota</taxon>
    </lineage>
</organism>
<dbReference type="Proteomes" id="UP000177325">
    <property type="component" value="Unassembled WGS sequence"/>
</dbReference>
<evidence type="ECO:0000313" key="1">
    <source>
        <dbReference type="EMBL" id="OGG85189.1"/>
    </source>
</evidence>
<dbReference type="STRING" id="1798525.A3G90_03990"/>
<name>A0A1F6FH63_9BACT</name>